<dbReference type="AlphaFoldDB" id="A0AAU7U5T8"/>
<dbReference type="RefSeq" id="WP_350241427.1">
    <property type="nucleotide sequence ID" value="NZ_CP158297.1"/>
</dbReference>
<reference evidence="1" key="1">
    <citation type="submission" date="2024-06" db="EMBL/GenBank/DDBJ databases">
        <title>Draft Genome Sequence of Deinococcus sonorensis Type Strain KR-87, a Biofilm Producing Representative of the Genus Deinococcus.</title>
        <authorList>
            <person name="Boren L.S."/>
            <person name="Grosso R.A."/>
            <person name="Hugenberg-Cox A.N."/>
            <person name="Hill J.T.E."/>
            <person name="Albert C.M."/>
            <person name="Tuohy J.M."/>
        </authorList>
    </citation>
    <scope>NUCLEOTIDE SEQUENCE</scope>
    <source>
        <strain evidence="1">KR-87</strain>
        <plasmid evidence="1">pDson01</plasmid>
    </source>
</reference>
<keyword evidence="1" id="KW-0614">Plasmid</keyword>
<dbReference type="EMBL" id="CP158297">
    <property type="protein sequence ID" value="XBV83728.1"/>
    <property type="molecule type" value="Genomic_DNA"/>
</dbReference>
<name>A0AAU7U5T8_9DEIO</name>
<organism evidence="1">
    <name type="scientific">Deinococcus sonorensis KR-87</name>
    <dbReference type="NCBI Taxonomy" id="694439"/>
    <lineage>
        <taxon>Bacteria</taxon>
        <taxon>Thermotogati</taxon>
        <taxon>Deinococcota</taxon>
        <taxon>Deinococci</taxon>
        <taxon>Deinococcales</taxon>
        <taxon>Deinococcaceae</taxon>
        <taxon>Deinococcus</taxon>
    </lineage>
</organism>
<proteinExistence type="predicted"/>
<evidence type="ECO:0000313" key="1">
    <source>
        <dbReference type="EMBL" id="XBV83728.1"/>
    </source>
</evidence>
<gene>
    <name evidence="1" type="ORF">ABOD76_01365</name>
</gene>
<accession>A0AAU7U5T8</accession>
<dbReference type="KEGG" id="dsc:ABOD76_01365"/>
<protein>
    <submittedName>
        <fullName evidence="1">Uncharacterized protein</fullName>
    </submittedName>
</protein>
<sequence>MRPFFIRAPSGELIAFHHIVRLEVETTGVLDQLRHEVHATTVTGDKHVLGTTRGPGAREQAEHLIAELLRQGDVPDVRPSLVADARPSR</sequence>
<geneLocation type="plasmid" evidence="1">
    <name>pDson01</name>
</geneLocation>